<feature type="region of interest" description="Disordered" evidence="1">
    <location>
        <begin position="45"/>
        <end position="70"/>
    </location>
</feature>
<evidence type="ECO:0000256" key="1">
    <source>
        <dbReference type="SAM" id="MobiDB-lite"/>
    </source>
</evidence>
<evidence type="ECO:0000313" key="3">
    <source>
        <dbReference type="Proteomes" id="UP000215914"/>
    </source>
</evidence>
<keyword evidence="3" id="KW-1185">Reference proteome</keyword>
<reference evidence="2" key="2">
    <citation type="submission" date="2020-06" db="EMBL/GenBank/DDBJ databases">
        <title>Helianthus annuus Genome sequencing and assembly Release 2.</title>
        <authorList>
            <person name="Gouzy J."/>
            <person name="Langlade N."/>
            <person name="Munos S."/>
        </authorList>
    </citation>
    <scope>NUCLEOTIDE SEQUENCE</scope>
    <source>
        <tissue evidence="2">Leaves</tissue>
    </source>
</reference>
<dbReference type="Gramene" id="mRNA:HanXRQr2_Chr15g0719311">
    <property type="protein sequence ID" value="CDS:HanXRQr2_Chr15g0719311.1"/>
    <property type="gene ID" value="HanXRQr2_Chr15g0719311"/>
</dbReference>
<organism evidence="2 3">
    <name type="scientific">Helianthus annuus</name>
    <name type="common">Common sunflower</name>
    <dbReference type="NCBI Taxonomy" id="4232"/>
    <lineage>
        <taxon>Eukaryota</taxon>
        <taxon>Viridiplantae</taxon>
        <taxon>Streptophyta</taxon>
        <taxon>Embryophyta</taxon>
        <taxon>Tracheophyta</taxon>
        <taxon>Spermatophyta</taxon>
        <taxon>Magnoliopsida</taxon>
        <taxon>eudicotyledons</taxon>
        <taxon>Gunneridae</taxon>
        <taxon>Pentapetalae</taxon>
        <taxon>asterids</taxon>
        <taxon>campanulids</taxon>
        <taxon>Asterales</taxon>
        <taxon>Asteraceae</taxon>
        <taxon>Asteroideae</taxon>
        <taxon>Heliantheae alliance</taxon>
        <taxon>Heliantheae</taxon>
        <taxon>Helianthus</taxon>
    </lineage>
</organism>
<gene>
    <name evidence="2" type="ORF">HanXRQr2_Chr15g0719311</name>
</gene>
<evidence type="ECO:0000313" key="2">
    <source>
        <dbReference type="EMBL" id="KAF5766768.1"/>
    </source>
</evidence>
<reference evidence="2" key="1">
    <citation type="journal article" date="2017" name="Nature">
        <title>The sunflower genome provides insights into oil metabolism, flowering and Asterid evolution.</title>
        <authorList>
            <person name="Badouin H."/>
            <person name="Gouzy J."/>
            <person name="Grassa C.J."/>
            <person name="Murat F."/>
            <person name="Staton S.E."/>
            <person name="Cottret L."/>
            <person name="Lelandais-Briere C."/>
            <person name="Owens G.L."/>
            <person name="Carrere S."/>
            <person name="Mayjonade B."/>
            <person name="Legrand L."/>
            <person name="Gill N."/>
            <person name="Kane N.C."/>
            <person name="Bowers J.E."/>
            <person name="Hubner S."/>
            <person name="Bellec A."/>
            <person name="Berard A."/>
            <person name="Berges H."/>
            <person name="Blanchet N."/>
            <person name="Boniface M.C."/>
            <person name="Brunel D."/>
            <person name="Catrice O."/>
            <person name="Chaidir N."/>
            <person name="Claudel C."/>
            <person name="Donnadieu C."/>
            <person name="Faraut T."/>
            <person name="Fievet G."/>
            <person name="Helmstetter N."/>
            <person name="King M."/>
            <person name="Knapp S.J."/>
            <person name="Lai Z."/>
            <person name="Le Paslier M.C."/>
            <person name="Lippi Y."/>
            <person name="Lorenzon L."/>
            <person name="Mandel J.R."/>
            <person name="Marage G."/>
            <person name="Marchand G."/>
            <person name="Marquand E."/>
            <person name="Bret-Mestries E."/>
            <person name="Morien E."/>
            <person name="Nambeesan S."/>
            <person name="Nguyen T."/>
            <person name="Pegot-Espagnet P."/>
            <person name="Pouilly N."/>
            <person name="Raftis F."/>
            <person name="Sallet E."/>
            <person name="Schiex T."/>
            <person name="Thomas J."/>
            <person name="Vandecasteele C."/>
            <person name="Vares D."/>
            <person name="Vear F."/>
            <person name="Vautrin S."/>
            <person name="Crespi M."/>
            <person name="Mangin B."/>
            <person name="Burke J.M."/>
            <person name="Salse J."/>
            <person name="Munos S."/>
            <person name="Vincourt P."/>
            <person name="Rieseberg L.H."/>
            <person name="Langlade N.B."/>
        </authorList>
    </citation>
    <scope>NUCLEOTIDE SEQUENCE</scope>
    <source>
        <tissue evidence="2">Leaves</tissue>
    </source>
</reference>
<dbReference type="Proteomes" id="UP000215914">
    <property type="component" value="Unassembled WGS sequence"/>
</dbReference>
<comment type="caution">
    <text evidence="2">The sequence shown here is derived from an EMBL/GenBank/DDBJ whole genome shotgun (WGS) entry which is preliminary data.</text>
</comment>
<protein>
    <submittedName>
        <fullName evidence="2">Uncharacterized protein</fullName>
    </submittedName>
</protein>
<dbReference type="PANTHER" id="PTHR34996:SF3">
    <property type="entry name" value="OS06G0327400 PROTEIN"/>
    <property type="match status" value="1"/>
</dbReference>
<proteinExistence type="predicted"/>
<accession>A0A9K3H5F0</accession>
<dbReference type="AlphaFoldDB" id="A0A9K3H5F0"/>
<dbReference type="EMBL" id="MNCJ02000330">
    <property type="protein sequence ID" value="KAF5766768.1"/>
    <property type="molecule type" value="Genomic_DNA"/>
</dbReference>
<name>A0A9K3H5F0_HELAN</name>
<sequence>MKHMSYTTIRTRGFRVNSKRFYVQRLRAKLLNFFRIVARSWKSCCGSHSKSESRRRRSNKVRDWSSPTRKAKVDVRSFGRSNSFYAEAIADCLEFIRNSLDEK</sequence>
<dbReference type="PANTHER" id="PTHR34996">
    <property type="entry name" value="OS06G0327400 PROTEIN"/>
    <property type="match status" value="1"/>
</dbReference>